<protein>
    <submittedName>
        <fullName evidence="3">Serine hydrolase domain-containing protein</fullName>
        <ecNumber evidence="3">3.-.-.-</ecNumber>
    </submittedName>
</protein>
<dbReference type="EMBL" id="JBHUNF010000004">
    <property type="protein sequence ID" value="MFD2675148.1"/>
    <property type="molecule type" value="Genomic_DNA"/>
</dbReference>
<dbReference type="InterPro" id="IPR001466">
    <property type="entry name" value="Beta-lactam-related"/>
</dbReference>
<dbReference type="EC" id="3.-.-.-" evidence="3"/>
<keyword evidence="4" id="KW-1185">Reference proteome</keyword>
<feature type="domain" description="Beta-lactamase-related" evidence="2">
    <location>
        <begin position="57"/>
        <end position="309"/>
    </location>
</feature>
<dbReference type="PANTHER" id="PTHR43283">
    <property type="entry name" value="BETA-LACTAMASE-RELATED"/>
    <property type="match status" value="1"/>
</dbReference>
<reference evidence="4" key="1">
    <citation type="journal article" date="2019" name="Int. J. Syst. Evol. Microbiol.">
        <title>The Global Catalogue of Microorganisms (GCM) 10K type strain sequencing project: providing services to taxonomists for standard genome sequencing and annotation.</title>
        <authorList>
            <consortium name="The Broad Institute Genomics Platform"/>
            <consortium name="The Broad Institute Genome Sequencing Center for Infectious Disease"/>
            <person name="Wu L."/>
            <person name="Ma J."/>
        </authorList>
    </citation>
    <scope>NUCLEOTIDE SEQUENCE [LARGE SCALE GENOMIC DNA]</scope>
    <source>
        <strain evidence="4">TISTR 1511</strain>
    </source>
</reference>
<dbReference type="Proteomes" id="UP001597453">
    <property type="component" value="Unassembled WGS sequence"/>
</dbReference>
<evidence type="ECO:0000259" key="2">
    <source>
        <dbReference type="Pfam" id="PF00144"/>
    </source>
</evidence>
<evidence type="ECO:0000313" key="4">
    <source>
        <dbReference type="Proteomes" id="UP001597453"/>
    </source>
</evidence>
<dbReference type="PANTHER" id="PTHR43283:SF3">
    <property type="entry name" value="BETA-LACTAMASE FAMILY PROTEIN (AFU_ORTHOLOGUE AFUA_5G07500)"/>
    <property type="match status" value="1"/>
</dbReference>
<dbReference type="Pfam" id="PF00144">
    <property type="entry name" value="Beta-lactamase"/>
    <property type="match status" value="1"/>
</dbReference>
<feature type="region of interest" description="Disordered" evidence="1">
    <location>
        <begin position="361"/>
        <end position="392"/>
    </location>
</feature>
<comment type="caution">
    <text evidence="3">The sequence shown here is derived from an EMBL/GenBank/DDBJ whole genome shotgun (WGS) entry which is preliminary data.</text>
</comment>
<dbReference type="InterPro" id="IPR012338">
    <property type="entry name" value="Beta-lactam/transpept-like"/>
</dbReference>
<evidence type="ECO:0000256" key="1">
    <source>
        <dbReference type="SAM" id="MobiDB-lite"/>
    </source>
</evidence>
<dbReference type="Gene3D" id="3.40.710.10">
    <property type="entry name" value="DD-peptidase/beta-lactamase superfamily"/>
    <property type="match status" value="1"/>
</dbReference>
<name>A0ABW5RJ99_9MICO</name>
<gene>
    <name evidence="3" type="ORF">ACFSUQ_07565</name>
</gene>
<dbReference type="SUPFAM" id="SSF56601">
    <property type="entry name" value="beta-lactamase/transpeptidase-like"/>
    <property type="match status" value="1"/>
</dbReference>
<dbReference type="RefSeq" id="WP_159421481.1">
    <property type="nucleotide sequence ID" value="NZ_JBHUNF010000004.1"/>
</dbReference>
<accession>A0ABW5RJ99</accession>
<evidence type="ECO:0000313" key="3">
    <source>
        <dbReference type="EMBL" id="MFD2675148.1"/>
    </source>
</evidence>
<organism evidence="3 4">
    <name type="scientific">Gulosibacter bifidus</name>
    <dbReference type="NCBI Taxonomy" id="272239"/>
    <lineage>
        <taxon>Bacteria</taxon>
        <taxon>Bacillati</taxon>
        <taxon>Actinomycetota</taxon>
        <taxon>Actinomycetes</taxon>
        <taxon>Micrococcales</taxon>
        <taxon>Microbacteriaceae</taxon>
        <taxon>Gulosibacter</taxon>
    </lineage>
</organism>
<dbReference type="PROSITE" id="PS51257">
    <property type="entry name" value="PROKAR_LIPOPROTEIN"/>
    <property type="match status" value="1"/>
</dbReference>
<proteinExistence type="predicted"/>
<dbReference type="GO" id="GO:0016787">
    <property type="term" value="F:hydrolase activity"/>
    <property type="evidence" value="ECO:0007669"/>
    <property type="project" value="UniProtKB-KW"/>
</dbReference>
<dbReference type="InterPro" id="IPR050789">
    <property type="entry name" value="Diverse_Enzym_Activities"/>
</dbReference>
<keyword evidence="3" id="KW-0378">Hydrolase</keyword>
<sequence length="472" mass="50123">MRSLPHLASFSGRRLIAATALLCIGVLSGCAGGAQPGPTALPLRPTATASFETEDLQQLMQQMVDEGAPAVLVEVRDGDEVWTHAEGVRSVRSDAPAQATDHARIASLTKPMLATIVLQLVDAGEFRLDDRIEKYLPGIADGRDVTIEQLLDHTSGMPDFVETLAAGDPLAVPDTLKSGKSAEEIVDLAMKNPWLDEPGEAFHYSNTNYVVLTMLVEKITKQPVAEVLRERITEPLELKETSIPDGPAMPEPYLHGYWIDGGLSVDVSEQDTSLWTGAGGVVSTVSDVNTFMRGLMTGKLLSPELLGYMLRLNGEGYGLGVQGRGAKCAASHDILMPVEAPIATGVGASGSEDATAAAKAVDSDDVNAEQDANRDENDFATHPGTTTLPTVPEKGSGSLVEHDGLDHIQIGQAGMVYGHLGSGLGYRALTMTSADGLRQVTVFWNASPLDYMNDPRMMTAFDLVDAALEVGC</sequence>